<dbReference type="InterPro" id="IPR003661">
    <property type="entry name" value="HisK_dim/P_dom"/>
</dbReference>
<dbReference type="RefSeq" id="WP_267535950.1">
    <property type="nucleotide sequence ID" value="NZ_JAPNKA010000001.1"/>
</dbReference>
<dbReference type="PANTHER" id="PTHR43547:SF2">
    <property type="entry name" value="HYBRID SIGNAL TRANSDUCTION HISTIDINE KINASE C"/>
    <property type="match status" value="1"/>
</dbReference>
<dbReference type="EC" id="2.7.13.3" evidence="3"/>
<dbReference type="EMBL" id="JAPNKA010000001">
    <property type="protein sequence ID" value="MCY1077099.1"/>
    <property type="molecule type" value="Genomic_DNA"/>
</dbReference>
<dbReference type="InterPro" id="IPR033417">
    <property type="entry name" value="CHASE8"/>
</dbReference>
<dbReference type="SUPFAM" id="SSF158472">
    <property type="entry name" value="HAMP domain-like"/>
    <property type="match status" value="1"/>
</dbReference>
<dbReference type="CDD" id="cd00082">
    <property type="entry name" value="HisKA"/>
    <property type="match status" value="1"/>
</dbReference>
<feature type="domain" description="Histidine kinase" evidence="8">
    <location>
        <begin position="435"/>
        <end position="655"/>
    </location>
</feature>
<dbReference type="Pfam" id="PF01590">
    <property type="entry name" value="GAF"/>
    <property type="match status" value="1"/>
</dbReference>
<dbReference type="Gene3D" id="1.10.287.130">
    <property type="match status" value="1"/>
</dbReference>
<evidence type="ECO:0000256" key="5">
    <source>
        <dbReference type="ARBA" id="ARBA00022679"/>
    </source>
</evidence>
<dbReference type="SUPFAM" id="SSF47384">
    <property type="entry name" value="Homodimeric domain of signal transducing histidine kinase"/>
    <property type="match status" value="1"/>
</dbReference>
<dbReference type="InterPro" id="IPR003018">
    <property type="entry name" value="GAF"/>
</dbReference>
<dbReference type="SMART" id="SM00388">
    <property type="entry name" value="HisKA"/>
    <property type="match status" value="1"/>
</dbReference>
<dbReference type="InterPro" id="IPR029016">
    <property type="entry name" value="GAF-like_dom_sf"/>
</dbReference>
<comment type="caution">
    <text evidence="10">The sequence shown here is derived from an EMBL/GenBank/DDBJ whole genome shotgun (WGS) entry which is preliminary data.</text>
</comment>
<keyword evidence="6" id="KW-0418">Kinase</keyword>
<evidence type="ECO:0000313" key="10">
    <source>
        <dbReference type="EMBL" id="MCY1077099.1"/>
    </source>
</evidence>
<dbReference type="CDD" id="cd00075">
    <property type="entry name" value="HATPase"/>
    <property type="match status" value="1"/>
</dbReference>
<dbReference type="SMART" id="SM00065">
    <property type="entry name" value="GAF"/>
    <property type="match status" value="1"/>
</dbReference>
<evidence type="ECO:0000259" key="8">
    <source>
        <dbReference type="PROSITE" id="PS50109"/>
    </source>
</evidence>
<evidence type="ECO:0000313" key="11">
    <source>
        <dbReference type="Proteomes" id="UP001207654"/>
    </source>
</evidence>
<dbReference type="Pfam" id="PF00672">
    <property type="entry name" value="HAMP"/>
    <property type="match status" value="1"/>
</dbReference>
<gene>
    <name evidence="10" type="ORF">OV287_21700</name>
</gene>
<name>A0ABT4A625_9BACT</name>
<feature type="transmembrane region" description="Helical" evidence="7">
    <location>
        <begin position="13"/>
        <end position="34"/>
    </location>
</feature>
<dbReference type="PROSITE" id="PS50885">
    <property type="entry name" value="HAMP"/>
    <property type="match status" value="1"/>
</dbReference>
<keyword evidence="7" id="KW-1133">Transmembrane helix</keyword>
<dbReference type="InterPro" id="IPR036890">
    <property type="entry name" value="HATPase_C_sf"/>
</dbReference>
<evidence type="ECO:0000256" key="3">
    <source>
        <dbReference type="ARBA" id="ARBA00012438"/>
    </source>
</evidence>
<keyword evidence="4" id="KW-0597">Phosphoprotein</keyword>
<keyword evidence="10" id="KW-0067">ATP-binding</keyword>
<evidence type="ECO:0000259" key="9">
    <source>
        <dbReference type="PROSITE" id="PS50885"/>
    </source>
</evidence>
<sequence>MTVLRALSIRGKLLAILFVGVLMPMSIGLAWFTLQEVRALRRELVTTNSLLAYVAGQYSAAELAFDNKEESEETLRALTKLDQVVFAALYDSQGQLFSSYRKPSLAPGDTIPGQIAPPLEPNVEDAADHIDIYQPVVYNDVRYGTIQLRVSTGSLQDRIKAYRWSVILAALGLMAFVVGFAFALELTLTRPLLSLAELARRITKREDYSVRATASRGDEIGTLSEAFNAMLSEIEKRQHEAREAARIQHLLASVSGALAESLDYPLTLSRVVRLLVQSFADFCVVDLVDEEQRIHRVAAAHADPEKEGALRELYECFKPTWDSPLPAAQVLRSGEPLLLPEVTDAVAQAHVLGAEHLRLIQRLGTRSVIAVPLVSHGKIFGALTLACAHPTRRYGPEDVNMAQELARRCAIALENARLYREAQEGIRIREEFLSVAAHELRTPLTALHLTTQRLRRLAPPVPGGGGEANRFAALIHAVEQQGKRLANLVGSLLDVARIDAGKLVLEPEEVDLVEVVRKVVDQFSDELLKAGCTVRLAAEHPLIGWWDSSRLEQVVTNLLSNALKYGAGKPIDVTVEAFNGAARLIVHDHGIGITEEDKERIFARFERAVSVRHYGGLGLGLYITRQIVSAHGGTIRVSSQPAAGATFTVELPRGPREQAPSL</sequence>
<dbReference type="SMART" id="SM00387">
    <property type="entry name" value="HATPase_c"/>
    <property type="match status" value="1"/>
</dbReference>
<dbReference type="Gene3D" id="6.10.340.10">
    <property type="match status" value="1"/>
</dbReference>
<dbReference type="SUPFAM" id="SSF55874">
    <property type="entry name" value="ATPase domain of HSP90 chaperone/DNA topoisomerase II/histidine kinase"/>
    <property type="match status" value="1"/>
</dbReference>
<dbReference type="InterPro" id="IPR003594">
    <property type="entry name" value="HATPase_dom"/>
</dbReference>
<keyword evidence="7" id="KW-0472">Membrane</keyword>
<keyword evidence="7" id="KW-0812">Transmembrane</keyword>
<feature type="transmembrane region" description="Helical" evidence="7">
    <location>
        <begin position="164"/>
        <end position="184"/>
    </location>
</feature>
<dbReference type="InterPro" id="IPR036097">
    <property type="entry name" value="HisK_dim/P_sf"/>
</dbReference>
<dbReference type="Gene3D" id="3.30.565.10">
    <property type="entry name" value="Histidine kinase-like ATPase, C-terminal domain"/>
    <property type="match status" value="1"/>
</dbReference>
<dbReference type="CDD" id="cd06225">
    <property type="entry name" value="HAMP"/>
    <property type="match status" value="1"/>
</dbReference>
<evidence type="ECO:0000256" key="1">
    <source>
        <dbReference type="ARBA" id="ARBA00000085"/>
    </source>
</evidence>
<dbReference type="SUPFAM" id="SSF55781">
    <property type="entry name" value="GAF domain-like"/>
    <property type="match status" value="1"/>
</dbReference>
<dbReference type="Gene3D" id="3.30.450.40">
    <property type="match status" value="1"/>
</dbReference>
<reference evidence="10 11" key="1">
    <citation type="submission" date="2022-11" db="EMBL/GenBank/DDBJ databases">
        <title>Minimal conservation of predation-associated metabolite biosynthetic gene clusters underscores biosynthetic potential of Myxococcota including descriptions for ten novel species: Archangium lansinium sp. nov., Myxococcus landrumus sp. nov., Nannocystis bai.</title>
        <authorList>
            <person name="Ahearne A."/>
            <person name="Stevens C."/>
            <person name="Phillips K."/>
        </authorList>
    </citation>
    <scope>NUCLEOTIDE SEQUENCE [LARGE SCALE GENOMIC DNA]</scope>
    <source>
        <strain evidence="10 11">MIWBW</strain>
    </source>
</reference>
<dbReference type="InterPro" id="IPR004358">
    <property type="entry name" value="Sig_transdc_His_kin-like_C"/>
</dbReference>
<dbReference type="GO" id="GO:0005524">
    <property type="term" value="F:ATP binding"/>
    <property type="evidence" value="ECO:0007669"/>
    <property type="project" value="UniProtKB-KW"/>
</dbReference>
<accession>A0ABT4A625</accession>
<evidence type="ECO:0000256" key="4">
    <source>
        <dbReference type="ARBA" id="ARBA00022553"/>
    </source>
</evidence>
<comment type="catalytic activity">
    <reaction evidence="1">
        <text>ATP + protein L-histidine = ADP + protein N-phospho-L-histidine.</text>
        <dbReference type="EC" id="2.7.13.3"/>
    </reaction>
</comment>
<dbReference type="InterPro" id="IPR003660">
    <property type="entry name" value="HAMP_dom"/>
</dbReference>
<keyword evidence="10" id="KW-0547">Nucleotide-binding</keyword>
<dbReference type="Pfam" id="PF00512">
    <property type="entry name" value="HisKA"/>
    <property type="match status" value="1"/>
</dbReference>
<protein>
    <recommendedName>
        <fullName evidence="3">histidine kinase</fullName>
        <ecNumber evidence="3">2.7.13.3</ecNumber>
    </recommendedName>
</protein>
<evidence type="ECO:0000256" key="7">
    <source>
        <dbReference type="SAM" id="Phobius"/>
    </source>
</evidence>
<dbReference type="Pfam" id="PF17152">
    <property type="entry name" value="CHASE8"/>
    <property type="match status" value="1"/>
</dbReference>
<dbReference type="PROSITE" id="PS50109">
    <property type="entry name" value="HIS_KIN"/>
    <property type="match status" value="1"/>
</dbReference>
<proteinExistence type="predicted"/>
<dbReference type="PANTHER" id="PTHR43547">
    <property type="entry name" value="TWO-COMPONENT HISTIDINE KINASE"/>
    <property type="match status" value="1"/>
</dbReference>
<keyword evidence="11" id="KW-1185">Reference proteome</keyword>
<dbReference type="PRINTS" id="PR00344">
    <property type="entry name" value="BCTRLSENSOR"/>
</dbReference>
<organism evidence="10 11">
    <name type="scientific">Archangium lansingense</name>
    <dbReference type="NCBI Taxonomy" id="2995310"/>
    <lineage>
        <taxon>Bacteria</taxon>
        <taxon>Pseudomonadati</taxon>
        <taxon>Myxococcota</taxon>
        <taxon>Myxococcia</taxon>
        <taxon>Myxococcales</taxon>
        <taxon>Cystobacterineae</taxon>
        <taxon>Archangiaceae</taxon>
        <taxon>Archangium</taxon>
    </lineage>
</organism>
<evidence type="ECO:0000256" key="6">
    <source>
        <dbReference type="ARBA" id="ARBA00022777"/>
    </source>
</evidence>
<comment type="subcellular location">
    <subcellularLocation>
        <location evidence="2">Membrane</location>
    </subcellularLocation>
</comment>
<feature type="domain" description="HAMP" evidence="9">
    <location>
        <begin position="186"/>
        <end position="239"/>
    </location>
</feature>
<evidence type="ECO:0000256" key="2">
    <source>
        <dbReference type="ARBA" id="ARBA00004370"/>
    </source>
</evidence>
<dbReference type="Pfam" id="PF02518">
    <property type="entry name" value="HATPase_c"/>
    <property type="match status" value="1"/>
</dbReference>
<dbReference type="SMART" id="SM00304">
    <property type="entry name" value="HAMP"/>
    <property type="match status" value="1"/>
</dbReference>
<dbReference type="Proteomes" id="UP001207654">
    <property type="component" value="Unassembled WGS sequence"/>
</dbReference>
<keyword evidence="5" id="KW-0808">Transferase</keyword>
<dbReference type="InterPro" id="IPR005467">
    <property type="entry name" value="His_kinase_dom"/>
</dbReference>